<dbReference type="PANTHER" id="PTHR34959">
    <property type="entry name" value="PROTEIN LAZY 1"/>
    <property type="match status" value="1"/>
</dbReference>
<evidence type="ECO:0000313" key="3">
    <source>
        <dbReference type="Proteomes" id="UP000541444"/>
    </source>
</evidence>
<dbReference type="GO" id="GO:0009630">
    <property type="term" value="P:gravitropism"/>
    <property type="evidence" value="ECO:0007669"/>
    <property type="project" value="InterPro"/>
</dbReference>
<dbReference type="Proteomes" id="UP000541444">
    <property type="component" value="Unassembled WGS sequence"/>
</dbReference>
<dbReference type="OrthoDB" id="780166at2759"/>
<keyword evidence="3" id="KW-1185">Reference proteome</keyword>
<organism evidence="2 3">
    <name type="scientific">Kingdonia uniflora</name>
    <dbReference type="NCBI Taxonomy" id="39325"/>
    <lineage>
        <taxon>Eukaryota</taxon>
        <taxon>Viridiplantae</taxon>
        <taxon>Streptophyta</taxon>
        <taxon>Embryophyta</taxon>
        <taxon>Tracheophyta</taxon>
        <taxon>Spermatophyta</taxon>
        <taxon>Magnoliopsida</taxon>
        <taxon>Ranunculales</taxon>
        <taxon>Circaeasteraceae</taxon>
        <taxon>Kingdonia</taxon>
    </lineage>
</organism>
<dbReference type="GO" id="GO:2000012">
    <property type="term" value="P:regulation of auxin polar transport"/>
    <property type="evidence" value="ECO:0007669"/>
    <property type="project" value="InterPro"/>
</dbReference>
<comment type="caution">
    <text evidence="2">The sequence shown here is derived from an EMBL/GenBank/DDBJ whole genome shotgun (WGS) entry which is preliminary data.</text>
</comment>
<feature type="compositionally biased region" description="Polar residues" evidence="1">
    <location>
        <begin position="251"/>
        <end position="261"/>
    </location>
</feature>
<dbReference type="InterPro" id="IPR038928">
    <property type="entry name" value="LAZY1"/>
</dbReference>
<dbReference type="PANTHER" id="PTHR34959:SF3">
    <property type="entry name" value="PROTEIN LAZY 1"/>
    <property type="match status" value="1"/>
</dbReference>
<name>A0A7J7M0Q2_9MAGN</name>
<reference evidence="2 3" key="1">
    <citation type="journal article" date="2020" name="IScience">
        <title>Genome Sequencing of the Endangered Kingdonia uniflora (Circaeasteraceae, Ranunculales) Reveals Potential Mechanisms of Evolutionary Specialization.</title>
        <authorList>
            <person name="Sun Y."/>
            <person name="Deng T."/>
            <person name="Zhang A."/>
            <person name="Moore M.J."/>
            <person name="Landis J.B."/>
            <person name="Lin N."/>
            <person name="Zhang H."/>
            <person name="Zhang X."/>
            <person name="Huang J."/>
            <person name="Zhang X."/>
            <person name="Sun H."/>
            <person name="Wang H."/>
        </authorList>
    </citation>
    <scope>NUCLEOTIDE SEQUENCE [LARGE SCALE GENOMIC DNA]</scope>
    <source>
        <strain evidence="2">TB1705</strain>
        <tissue evidence="2">Leaf</tissue>
    </source>
</reference>
<dbReference type="AlphaFoldDB" id="A0A7J7M0Q2"/>
<evidence type="ECO:0000313" key="2">
    <source>
        <dbReference type="EMBL" id="KAF6148427.1"/>
    </source>
</evidence>
<protein>
    <recommendedName>
        <fullName evidence="4">LAZY1</fullName>
    </recommendedName>
</protein>
<feature type="region of interest" description="Disordered" evidence="1">
    <location>
        <begin position="250"/>
        <end position="276"/>
    </location>
</feature>
<proteinExistence type="predicted"/>
<gene>
    <name evidence="2" type="ORF">GIB67_038782</name>
</gene>
<evidence type="ECO:0008006" key="4">
    <source>
        <dbReference type="Google" id="ProtNLM"/>
    </source>
</evidence>
<sequence length="313" mass="34996">MSGNSCYCISGQSSMDEQQYSSQSSYNSTKHIQNAIFLPKSFTGLESMRRRDADTETEETGDLYHDIFAIGTLGFDPALISPETQAFAFSVENVMEKETEATEKDFKLINEELEKVLSAEAEEDKYNNSSGRTSRVSNVHRLSGADAAGNRSTVCPLQGYLFGSPIELQETTMTIKEARTSLGELFQKSKIAEEKGHKEMNKEGNKNVKKTPKRQMLKNYISAAATSDSVLTRPKLNKILKMFHKKVHPEITTTSTKNPSKPNKKEHKNIGCYDNGGGKQPEEDIMLFPQGASRGVGAVEDEVCRMIWVWIWL</sequence>
<evidence type="ECO:0000256" key="1">
    <source>
        <dbReference type="SAM" id="MobiDB-lite"/>
    </source>
</evidence>
<dbReference type="EMBL" id="JACGCM010001845">
    <property type="protein sequence ID" value="KAF6148427.1"/>
    <property type="molecule type" value="Genomic_DNA"/>
</dbReference>
<accession>A0A7J7M0Q2</accession>